<keyword evidence="3" id="KW-1185">Reference proteome</keyword>
<reference evidence="2" key="1">
    <citation type="submission" date="2022-05" db="EMBL/GenBank/DDBJ databases">
        <title>The Musa troglodytarum L. genome provides insights into the mechanism of non-climacteric behaviour and enrichment of carotenoids.</title>
        <authorList>
            <person name="Wang J."/>
        </authorList>
    </citation>
    <scope>NUCLEOTIDE SEQUENCE</scope>
    <source>
        <tissue evidence="2">Leaf</tissue>
    </source>
</reference>
<evidence type="ECO:0000313" key="2">
    <source>
        <dbReference type="EMBL" id="URD73006.1"/>
    </source>
</evidence>
<proteinExistence type="predicted"/>
<feature type="region of interest" description="Disordered" evidence="1">
    <location>
        <begin position="57"/>
        <end position="84"/>
    </location>
</feature>
<dbReference type="Proteomes" id="UP001055439">
    <property type="component" value="Chromosome 1"/>
</dbReference>
<organism evidence="2 3">
    <name type="scientific">Musa troglodytarum</name>
    <name type="common">fe'i banana</name>
    <dbReference type="NCBI Taxonomy" id="320322"/>
    <lineage>
        <taxon>Eukaryota</taxon>
        <taxon>Viridiplantae</taxon>
        <taxon>Streptophyta</taxon>
        <taxon>Embryophyta</taxon>
        <taxon>Tracheophyta</taxon>
        <taxon>Spermatophyta</taxon>
        <taxon>Magnoliopsida</taxon>
        <taxon>Liliopsida</taxon>
        <taxon>Zingiberales</taxon>
        <taxon>Musaceae</taxon>
        <taxon>Musa</taxon>
    </lineage>
</organism>
<accession>A0A9E7J9Q6</accession>
<evidence type="ECO:0000256" key="1">
    <source>
        <dbReference type="SAM" id="MobiDB-lite"/>
    </source>
</evidence>
<gene>
    <name evidence="2" type="ORF">MUK42_08290</name>
</gene>
<dbReference type="AlphaFoldDB" id="A0A9E7J9Q6"/>
<name>A0A9E7J9Q6_9LILI</name>
<sequence length="114" mass="12582">MAGGRLWAERTCCRKPAACCWLSLADCIVSDAMSRTEPAASWTDWVHCPACACTNQEATSDGQIPPLEQGRRPPPPTSPSPRAFPDWNIWLLDIVLASSCRSRHPVHQRIVKGE</sequence>
<dbReference type="EMBL" id="CP097502">
    <property type="protein sequence ID" value="URD73006.1"/>
    <property type="molecule type" value="Genomic_DNA"/>
</dbReference>
<evidence type="ECO:0000313" key="3">
    <source>
        <dbReference type="Proteomes" id="UP001055439"/>
    </source>
</evidence>
<protein>
    <submittedName>
        <fullName evidence="2">Uncharacterized protein</fullName>
    </submittedName>
</protein>